<protein>
    <submittedName>
        <fullName evidence="1">Uncharacterized protein</fullName>
    </submittedName>
</protein>
<evidence type="ECO:0000313" key="1">
    <source>
        <dbReference type="EMBL" id="OLQ08446.1"/>
    </source>
</evidence>
<reference evidence="1 2" key="1">
    <citation type="submission" date="2016-02" db="EMBL/GenBank/DDBJ databases">
        <title>Genome analysis of coral dinoflagellate symbionts highlights evolutionary adaptations to a symbiotic lifestyle.</title>
        <authorList>
            <person name="Aranda M."/>
            <person name="Li Y."/>
            <person name="Liew Y.J."/>
            <person name="Baumgarten S."/>
            <person name="Simakov O."/>
            <person name="Wilson M."/>
            <person name="Piel J."/>
            <person name="Ashoor H."/>
            <person name="Bougouffa S."/>
            <person name="Bajic V.B."/>
            <person name="Ryu T."/>
            <person name="Ravasi T."/>
            <person name="Bayer T."/>
            <person name="Micklem G."/>
            <person name="Kim H."/>
            <person name="Bhak J."/>
            <person name="Lajeunesse T.C."/>
            <person name="Voolstra C.R."/>
        </authorList>
    </citation>
    <scope>NUCLEOTIDE SEQUENCE [LARGE SCALE GENOMIC DNA]</scope>
    <source>
        <strain evidence="1 2">CCMP2467</strain>
    </source>
</reference>
<comment type="caution">
    <text evidence="1">The sequence shown here is derived from an EMBL/GenBank/DDBJ whole genome shotgun (WGS) entry which is preliminary data.</text>
</comment>
<dbReference type="AlphaFoldDB" id="A0A1Q9ELW7"/>
<proteinExistence type="predicted"/>
<dbReference type="Proteomes" id="UP000186817">
    <property type="component" value="Unassembled WGS sequence"/>
</dbReference>
<keyword evidence="2" id="KW-1185">Reference proteome</keyword>
<organism evidence="1 2">
    <name type="scientific">Symbiodinium microadriaticum</name>
    <name type="common">Dinoflagellate</name>
    <name type="synonym">Zooxanthella microadriatica</name>
    <dbReference type="NCBI Taxonomy" id="2951"/>
    <lineage>
        <taxon>Eukaryota</taxon>
        <taxon>Sar</taxon>
        <taxon>Alveolata</taxon>
        <taxon>Dinophyceae</taxon>
        <taxon>Suessiales</taxon>
        <taxon>Symbiodiniaceae</taxon>
        <taxon>Symbiodinium</taxon>
    </lineage>
</organism>
<accession>A0A1Q9ELW7</accession>
<dbReference type="EMBL" id="LSRX01000117">
    <property type="protein sequence ID" value="OLQ08446.1"/>
    <property type="molecule type" value="Genomic_DNA"/>
</dbReference>
<gene>
    <name evidence="1" type="ORF">AK812_SmicGene8039</name>
</gene>
<sequence>MPVGGSPVRPPIQRCSSQHRVRKSFTLLHRCVQILLAVFQSGDHCDLEQPRNALSWLEPCVQGYLLDIAADLVVVAACAFDSDTKHWLFATSWRDLQSLASQCPHPHGTHPPIHGVDPETGNFRSRASAQFLVALARKYVEAITSLFSPTGWGRHL</sequence>
<evidence type="ECO:0000313" key="2">
    <source>
        <dbReference type="Proteomes" id="UP000186817"/>
    </source>
</evidence>
<name>A0A1Q9ELW7_SYMMI</name>